<proteinExistence type="predicted"/>
<dbReference type="SUPFAM" id="SSF56300">
    <property type="entry name" value="Metallo-dependent phosphatases"/>
    <property type="match status" value="1"/>
</dbReference>
<dbReference type="PANTHER" id="PTHR31302">
    <property type="entry name" value="TRANSMEMBRANE PROTEIN WITH METALLOPHOSPHOESTERASE DOMAIN-RELATED"/>
    <property type="match status" value="1"/>
</dbReference>
<feature type="domain" description="Calcineurin-like phosphoesterase" evidence="4">
    <location>
        <begin position="152"/>
        <end position="320"/>
    </location>
</feature>
<organism evidence="5 6">
    <name type="scientific">Cupriavidus pauculus</name>
    <dbReference type="NCBI Taxonomy" id="82633"/>
    <lineage>
        <taxon>Bacteria</taxon>
        <taxon>Pseudomonadati</taxon>
        <taxon>Pseudomonadota</taxon>
        <taxon>Betaproteobacteria</taxon>
        <taxon>Burkholderiales</taxon>
        <taxon>Burkholderiaceae</taxon>
        <taxon>Cupriavidus</taxon>
    </lineage>
</organism>
<keyword evidence="3" id="KW-0812">Transmembrane</keyword>
<dbReference type="GO" id="GO:0009245">
    <property type="term" value="P:lipid A biosynthetic process"/>
    <property type="evidence" value="ECO:0007669"/>
    <property type="project" value="TreeGrafter"/>
</dbReference>
<keyword evidence="3" id="KW-1133">Transmembrane helix</keyword>
<dbReference type="Pfam" id="PF00149">
    <property type="entry name" value="Metallophos"/>
    <property type="match status" value="1"/>
</dbReference>
<keyword evidence="2" id="KW-0378">Hydrolase</keyword>
<feature type="transmembrane region" description="Helical" evidence="3">
    <location>
        <begin position="73"/>
        <end position="98"/>
    </location>
</feature>
<dbReference type="GO" id="GO:0046872">
    <property type="term" value="F:metal ion binding"/>
    <property type="evidence" value="ECO:0007669"/>
    <property type="project" value="UniProtKB-KW"/>
</dbReference>
<dbReference type="InterPro" id="IPR029052">
    <property type="entry name" value="Metallo-depent_PP-like"/>
</dbReference>
<accession>A0A5P2H989</accession>
<dbReference type="GO" id="GO:0016020">
    <property type="term" value="C:membrane"/>
    <property type="evidence" value="ECO:0007669"/>
    <property type="project" value="GOC"/>
</dbReference>
<evidence type="ECO:0000259" key="4">
    <source>
        <dbReference type="Pfam" id="PF00149"/>
    </source>
</evidence>
<evidence type="ECO:0000256" key="1">
    <source>
        <dbReference type="ARBA" id="ARBA00022723"/>
    </source>
</evidence>
<evidence type="ECO:0000256" key="2">
    <source>
        <dbReference type="ARBA" id="ARBA00022801"/>
    </source>
</evidence>
<feature type="transmembrane region" description="Helical" evidence="3">
    <location>
        <begin position="110"/>
        <end position="128"/>
    </location>
</feature>
<dbReference type="CDD" id="cd07385">
    <property type="entry name" value="MPP_YkuE_C"/>
    <property type="match status" value="1"/>
</dbReference>
<evidence type="ECO:0000256" key="3">
    <source>
        <dbReference type="SAM" id="Phobius"/>
    </source>
</evidence>
<dbReference type="EMBL" id="CP044065">
    <property type="protein sequence ID" value="QET03889.1"/>
    <property type="molecule type" value="Genomic_DNA"/>
</dbReference>
<dbReference type="InterPro" id="IPR004843">
    <property type="entry name" value="Calcineurin-like_PHP"/>
</dbReference>
<keyword evidence="1" id="KW-0479">Metal-binding</keyword>
<evidence type="ECO:0000313" key="6">
    <source>
        <dbReference type="Proteomes" id="UP000322822"/>
    </source>
</evidence>
<sequence>MRPRRAILFSALTPILLHSYIGFRLVPDLPGPMAIKVAFAIFLAISALLVPAGMRARRYEPPWADRISWIGMLAMGLFSSLLVLTFLRDIFLLVSLLAGWHTPALLETSAVVPPVLALVVSAIGFFNARGVAKVVEVDVPVAGLPAALQGFTIAQISDIHVGPTIKGPYIDRIVDRVNGLDADAVAITGDLVDGSVRDLSRHTAPLGRLASRHGTFVVTGNHEYYAGAEAWIDELRRIGLRVLLNEHVVVERDGASLVLGGVTDFTAGQFIPSHRSDPVQALTGAPADAAVRVLLAHQPRSAPAAAAAGFDLQLSGHTHGGQFWPWNLFVPMQQPYVHGLRRHERMWIYVSRGTGYWGPPKRFGAPSEITRVRLVAAK</sequence>
<reference evidence="5 6" key="1">
    <citation type="submission" date="2019-09" db="EMBL/GenBank/DDBJ databases">
        <title>FDA dAtabase for Regulatory Grade micrObial Sequences (FDA-ARGOS): Supporting development and validation of Infectious Disease Dx tests.</title>
        <authorList>
            <person name="Sciortino C."/>
            <person name="Tallon L."/>
            <person name="Sadzewicz L."/>
            <person name="Vavikolanu K."/>
            <person name="Mehta A."/>
            <person name="Aluvathingal J."/>
            <person name="Nadendla S."/>
            <person name="Nandy P."/>
            <person name="Geyer C."/>
            <person name="Yan Y."/>
            <person name="Sichtig H."/>
        </authorList>
    </citation>
    <scope>NUCLEOTIDE SEQUENCE [LARGE SCALE GENOMIC DNA]</scope>
    <source>
        <strain evidence="5 6">FDAARGOS_664</strain>
    </source>
</reference>
<dbReference type="Proteomes" id="UP000322822">
    <property type="component" value="Chromosome 1"/>
</dbReference>
<dbReference type="AlphaFoldDB" id="A0A5P2H989"/>
<name>A0A5P2H989_9BURK</name>
<dbReference type="InterPro" id="IPR051158">
    <property type="entry name" value="Metallophosphoesterase_sf"/>
</dbReference>
<evidence type="ECO:0000313" key="5">
    <source>
        <dbReference type="EMBL" id="QET03889.1"/>
    </source>
</evidence>
<dbReference type="RefSeq" id="WP_150373954.1">
    <property type="nucleotide sequence ID" value="NZ_CP044065.1"/>
</dbReference>
<gene>
    <name evidence="5" type="ORF">FOB72_16595</name>
</gene>
<dbReference type="GO" id="GO:0008758">
    <property type="term" value="F:UDP-2,3-diacylglucosamine hydrolase activity"/>
    <property type="evidence" value="ECO:0007669"/>
    <property type="project" value="TreeGrafter"/>
</dbReference>
<dbReference type="Gene3D" id="3.60.21.10">
    <property type="match status" value="1"/>
</dbReference>
<feature type="transmembrane region" description="Helical" evidence="3">
    <location>
        <begin position="34"/>
        <end position="52"/>
    </location>
</feature>
<dbReference type="OrthoDB" id="9780884at2"/>
<protein>
    <submittedName>
        <fullName evidence="5">Metallophosphoesterase</fullName>
    </submittedName>
</protein>
<dbReference type="PANTHER" id="PTHR31302:SF31">
    <property type="entry name" value="PHOSPHODIESTERASE YAEI"/>
    <property type="match status" value="1"/>
</dbReference>
<keyword evidence="3" id="KW-0472">Membrane</keyword>